<sequence>MRLAALACLLSFLAATVAQAATPRGGETREDFNALCEVMLSAAGAKAEAAGLKARVTEEANKLRAAAQEWEEAGTNMSAFTSAAQAVENRTNGIAEELKALVEQLLFGKKDAAAADTIDGLAKAMAPSSGSSGNKGFAMTRGDEIVALANDMMWLCNLVDGSGTTGCGKSSDGVCACAYKGATAASKGGWHGMKASGSGANPARIETNNWPIAKGICDARGKGAPKQKPEDISTHMIAALATLRTRLKPDKAASENPTNTYCLGQAGTQGCDATGNQQEACVCYAKETAEKTGGLPGWAPTAVGIAERMREAAQLERKIHSLSEEAQRAADTDKRWRQHLETLRQSGATTSRDSKGKDTAPSHQASRNTGNTQSEKHTTRTETTGDQSSQTDSKRACDRTHPNWDEDTKTCANTATARTAFWAAAACVAQLTAVRPV</sequence>
<evidence type="ECO:0000256" key="2">
    <source>
        <dbReference type="SAM" id="MobiDB-lite"/>
    </source>
</evidence>
<reference evidence="4 5" key="1">
    <citation type="journal article" date="2012" name="Proc. Natl. Acad. Sci. U.S.A.">
        <title>Antigenic diversity is generated by distinct evolutionary mechanisms in African trypanosome species.</title>
        <authorList>
            <person name="Jackson A.P."/>
            <person name="Berry A."/>
            <person name="Aslett M."/>
            <person name="Allison H.C."/>
            <person name="Burton P."/>
            <person name="Vavrova-Anderson J."/>
            <person name="Brown R."/>
            <person name="Browne H."/>
            <person name="Corton N."/>
            <person name="Hauser H."/>
            <person name="Gamble J."/>
            <person name="Gilderthorp R."/>
            <person name="Marcello L."/>
            <person name="McQuillan J."/>
            <person name="Otto T.D."/>
            <person name="Quail M.A."/>
            <person name="Sanders M.J."/>
            <person name="van Tonder A."/>
            <person name="Ginger M.L."/>
            <person name="Field M.C."/>
            <person name="Barry J.D."/>
            <person name="Hertz-Fowler C."/>
            <person name="Berriman M."/>
        </authorList>
    </citation>
    <scope>NUCLEOTIDE SEQUENCE</scope>
    <source>
        <strain evidence="4 5">Y486</strain>
    </source>
</reference>
<evidence type="ECO:0000256" key="3">
    <source>
        <dbReference type="SAM" id="SignalP"/>
    </source>
</evidence>
<feature type="compositionally biased region" description="Polar residues" evidence="2">
    <location>
        <begin position="361"/>
        <end position="373"/>
    </location>
</feature>
<keyword evidence="5" id="KW-1185">Reference proteome</keyword>
<evidence type="ECO:0000313" key="4">
    <source>
        <dbReference type="EMBL" id="CCD18806.1"/>
    </source>
</evidence>
<dbReference type="AlphaFoldDB" id="F9WMP6"/>
<feature type="region of interest" description="Disordered" evidence="2">
    <location>
        <begin position="343"/>
        <end position="408"/>
    </location>
</feature>
<evidence type="ECO:0000313" key="5">
    <source>
        <dbReference type="Proteomes" id="UP000009027"/>
    </source>
</evidence>
<gene>
    <name evidence="4" type="ORF">TvY486_0001350</name>
</gene>
<accession>F9WMP6</accession>
<evidence type="ECO:0000256" key="1">
    <source>
        <dbReference type="SAM" id="Coils"/>
    </source>
</evidence>
<dbReference type="VEuPathDB" id="TriTrypDB:TvY486_0001350"/>
<feature type="coiled-coil region" evidence="1">
    <location>
        <begin position="305"/>
        <end position="332"/>
    </location>
</feature>
<proteinExistence type="predicted"/>
<feature type="compositionally biased region" description="Basic and acidic residues" evidence="2">
    <location>
        <begin position="392"/>
        <end position="408"/>
    </location>
</feature>
<name>F9WMP6_TRYVY</name>
<dbReference type="Proteomes" id="UP000009027">
    <property type="component" value="Unassembled WGS sequence"/>
</dbReference>
<organism evidence="4 5">
    <name type="scientific">Trypanosoma vivax (strain Y486)</name>
    <dbReference type="NCBI Taxonomy" id="1055687"/>
    <lineage>
        <taxon>Eukaryota</taxon>
        <taxon>Discoba</taxon>
        <taxon>Euglenozoa</taxon>
        <taxon>Kinetoplastea</taxon>
        <taxon>Metakinetoplastina</taxon>
        <taxon>Trypanosomatida</taxon>
        <taxon>Trypanosomatidae</taxon>
        <taxon>Trypanosoma</taxon>
        <taxon>Duttonella</taxon>
    </lineage>
</organism>
<keyword evidence="3" id="KW-0732">Signal</keyword>
<feature type="chain" id="PRO_5003389357" evidence="3">
    <location>
        <begin position="21"/>
        <end position="437"/>
    </location>
</feature>
<dbReference type="EMBL" id="CAEX01001931">
    <property type="protein sequence ID" value="CCD18806.1"/>
    <property type="molecule type" value="Genomic_DNA"/>
</dbReference>
<keyword evidence="1" id="KW-0175">Coiled coil</keyword>
<feature type="compositionally biased region" description="Polar residues" evidence="2">
    <location>
        <begin position="381"/>
        <end position="391"/>
    </location>
</feature>
<feature type="signal peptide" evidence="3">
    <location>
        <begin position="1"/>
        <end position="20"/>
    </location>
</feature>
<protein>
    <submittedName>
        <fullName evidence="4">Uncharacterized protein</fullName>
    </submittedName>
</protein>